<dbReference type="EMBL" id="JAUSTR010000019">
    <property type="protein sequence ID" value="MDQ0163623.1"/>
    <property type="molecule type" value="Genomic_DNA"/>
</dbReference>
<dbReference type="NCBIfam" id="TIGR02677">
    <property type="entry name" value="TIGR02677 family protein"/>
    <property type="match status" value="1"/>
</dbReference>
<dbReference type="Proteomes" id="UP001225646">
    <property type="component" value="Unassembled WGS sequence"/>
</dbReference>
<gene>
    <name evidence="2" type="ORF">J2S06_002729</name>
</gene>
<reference evidence="2 3" key="1">
    <citation type="submission" date="2023-07" db="EMBL/GenBank/DDBJ databases">
        <title>Genomic Encyclopedia of Type Strains, Phase IV (KMG-IV): sequencing the most valuable type-strain genomes for metagenomic binning, comparative biology and taxonomic classification.</title>
        <authorList>
            <person name="Goeker M."/>
        </authorList>
    </citation>
    <scope>NUCLEOTIDE SEQUENCE [LARGE SCALE GENOMIC DNA]</scope>
    <source>
        <strain evidence="2 3">DSM 19092</strain>
    </source>
</reference>
<keyword evidence="3" id="KW-1185">Reference proteome</keyword>
<name>A0ABT9VRM4_9BACI</name>
<dbReference type="RefSeq" id="WP_419152639.1">
    <property type="nucleotide sequence ID" value="NZ_JAUSTR010000019.1"/>
</dbReference>
<dbReference type="Pfam" id="PF09660">
    <property type="entry name" value="DUF2397"/>
    <property type="match status" value="1"/>
</dbReference>
<accession>A0ABT9VRM4</accession>
<keyword evidence="1" id="KW-0175">Coiled coil</keyword>
<organism evidence="2 3">
    <name type="scientific">Aeribacillus alveayuensis</name>
    <dbReference type="NCBI Taxonomy" id="279215"/>
    <lineage>
        <taxon>Bacteria</taxon>
        <taxon>Bacillati</taxon>
        <taxon>Bacillota</taxon>
        <taxon>Bacilli</taxon>
        <taxon>Bacillales</taxon>
        <taxon>Bacillaceae</taxon>
        <taxon>Aeribacillus</taxon>
    </lineage>
</organism>
<evidence type="ECO:0000256" key="1">
    <source>
        <dbReference type="SAM" id="Coils"/>
    </source>
</evidence>
<comment type="caution">
    <text evidence="2">The sequence shown here is derived from an EMBL/GenBank/DDBJ whole genome shotgun (WGS) entry which is preliminary data.</text>
</comment>
<dbReference type="InterPro" id="IPR013493">
    <property type="entry name" value="CHP02677"/>
</dbReference>
<evidence type="ECO:0000313" key="2">
    <source>
        <dbReference type="EMBL" id="MDQ0163623.1"/>
    </source>
</evidence>
<protein>
    <submittedName>
        <fullName evidence="2">Uncharacterized protein (TIGR02677 family)</fullName>
    </submittedName>
</protein>
<proteinExistence type="predicted"/>
<sequence length="495" mass="59581">MDQSILKPIVEATYLTTENAWRYRAILRYFYEQHEKMRQYLFPEEVFAHLKEYEPFRDYTLEMLTSDLEQLVKWKNLIARQETGKVRTIEEFKKKRFRYQCSPYTVEIERMVNSLEKMGDSFGGSLEKTLFDRLYESIKKVFELIKQSKLQMTSDEECYRMWEDIFDYFKKIIQNSADYIAYLNSENIEERMMTEAFLAYKDALTKYLRDFIISLQKTSLQIELLLEDMTPNMVQPFVTKVVHYKQNIPRLEDIAQTTDDLIKDHFETWWSLKEWFLGRNGNESELSMLQNKTNETIRRMTRFAQRLGERHHNFRSRKKDYLHLAEWFSRMDDVKDAHKLSATVFGVFHTKHLFADIKSTEDIYRDIWEEAPTELTIKPRVRHYREKTKPSALQDHKLEKEMMMNQYLQEKEKEQEMIRQYMNGNKIVFRELPTIDANIRKTLLSWLGKAMANKDYTAKIETGKKIKVKKVDDSTITLRSEDGVLQMPNFEIHFT</sequence>
<feature type="coiled-coil region" evidence="1">
    <location>
        <begin position="393"/>
        <end position="424"/>
    </location>
</feature>
<evidence type="ECO:0000313" key="3">
    <source>
        <dbReference type="Proteomes" id="UP001225646"/>
    </source>
</evidence>